<protein>
    <submittedName>
        <fullName evidence="2">Uncharacterized protein</fullName>
    </submittedName>
</protein>
<sequence>MCCTWMSGVRSSILVVRQAGFHRVGVGNRDRSERDQEEEGFHLIYPAGDHFVSFVFFFFFPPFSFVSLCL</sequence>
<name>A0ABR4KX81_9EURO</name>
<feature type="transmembrane region" description="Helical" evidence="1">
    <location>
        <begin position="51"/>
        <end position="69"/>
    </location>
</feature>
<keyword evidence="1" id="KW-0472">Membrane</keyword>
<gene>
    <name evidence="2" type="ORF">BJY01DRAFT_171867</name>
</gene>
<evidence type="ECO:0000313" key="3">
    <source>
        <dbReference type="Proteomes" id="UP001610446"/>
    </source>
</evidence>
<accession>A0ABR4KX81</accession>
<dbReference type="Proteomes" id="UP001610446">
    <property type="component" value="Unassembled WGS sequence"/>
</dbReference>
<organism evidence="2 3">
    <name type="scientific">Aspergillus pseudoustus</name>
    <dbReference type="NCBI Taxonomy" id="1810923"/>
    <lineage>
        <taxon>Eukaryota</taxon>
        <taxon>Fungi</taxon>
        <taxon>Dikarya</taxon>
        <taxon>Ascomycota</taxon>
        <taxon>Pezizomycotina</taxon>
        <taxon>Eurotiomycetes</taxon>
        <taxon>Eurotiomycetidae</taxon>
        <taxon>Eurotiales</taxon>
        <taxon>Aspergillaceae</taxon>
        <taxon>Aspergillus</taxon>
        <taxon>Aspergillus subgen. Nidulantes</taxon>
    </lineage>
</organism>
<comment type="caution">
    <text evidence="2">The sequence shown here is derived from an EMBL/GenBank/DDBJ whole genome shotgun (WGS) entry which is preliminary data.</text>
</comment>
<reference evidence="2 3" key="1">
    <citation type="submission" date="2024-07" db="EMBL/GenBank/DDBJ databases">
        <title>Section-level genome sequencing and comparative genomics of Aspergillus sections Usti and Cavernicolus.</title>
        <authorList>
            <consortium name="Lawrence Berkeley National Laboratory"/>
            <person name="Nybo J.L."/>
            <person name="Vesth T.C."/>
            <person name="Theobald S."/>
            <person name="Frisvad J.C."/>
            <person name="Larsen T.O."/>
            <person name="Kjaerboelling I."/>
            <person name="Rothschild-Mancinelli K."/>
            <person name="Lyhne E.K."/>
            <person name="Kogle M.E."/>
            <person name="Barry K."/>
            <person name="Clum A."/>
            <person name="Na H."/>
            <person name="Ledsgaard L."/>
            <person name="Lin J."/>
            <person name="Lipzen A."/>
            <person name="Kuo A."/>
            <person name="Riley R."/>
            <person name="Mondo S."/>
            <person name="Labutti K."/>
            <person name="Haridas S."/>
            <person name="Pangalinan J."/>
            <person name="Salamov A.A."/>
            <person name="Simmons B.A."/>
            <person name="Magnuson J.K."/>
            <person name="Chen J."/>
            <person name="Drula E."/>
            <person name="Henrissat B."/>
            <person name="Wiebenga A."/>
            <person name="Lubbers R.J."/>
            <person name="Gomes A.C."/>
            <person name="Makela M.R."/>
            <person name="Stajich J."/>
            <person name="Grigoriev I.V."/>
            <person name="Mortensen U.H."/>
            <person name="De Vries R.P."/>
            <person name="Baker S.E."/>
            <person name="Andersen M.R."/>
        </authorList>
    </citation>
    <scope>NUCLEOTIDE SEQUENCE [LARGE SCALE GENOMIC DNA]</scope>
    <source>
        <strain evidence="2 3">CBS 123904</strain>
    </source>
</reference>
<evidence type="ECO:0000256" key="1">
    <source>
        <dbReference type="SAM" id="Phobius"/>
    </source>
</evidence>
<keyword evidence="1" id="KW-1133">Transmembrane helix</keyword>
<keyword evidence="3" id="KW-1185">Reference proteome</keyword>
<evidence type="ECO:0000313" key="2">
    <source>
        <dbReference type="EMBL" id="KAL2856682.1"/>
    </source>
</evidence>
<proteinExistence type="predicted"/>
<dbReference type="EMBL" id="JBFXLU010000006">
    <property type="protein sequence ID" value="KAL2856682.1"/>
    <property type="molecule type" value="Genomic_DNA"/>
</dbReference>
<keyword evidence="1" id="KW-0812">Transmembrane</keyword>